<dbReference type="PANTHER" id="PTHR13196">
    <property type="entry name" value="DENN DOMAIN-CONTAINING"/>
    <property type="match status" value="1"/>
</dbReference>
<evidence type="ECO:0000313" key="5">
    <source>
        <dbReference type="Proteomes" id="UP000472263"/>
    </source>
</evidence>
<dbReference type="PROSITE" id="PS50211">
    <property type="entry name" value="DENN"/>
    <property type="match status" value="1"/>
</dbReference>
<dbReference type="SMART" id="SM00799">
    <property type="entry name" value="DENN"/>
    <property type="match status" value="1"/>
</dbReference>
<reference evidence="4" key="2">
    <citation type="submission" date="2025-08" db="UniProtKB">
        <authorList>
            <consortium name="Ensembl"/>
        </authorList>
    </citation>
    <scope>IDENTIFICATION</scope>
</reference>
<keyword evidence="1" id="KW-0344">Guanine-nucleotide releasing factor</keyword>
<dbReference type="Pfam" id="PF02141">
    <property type="entry name" value="DENN"/>
    <property type="match status" value="1"/>
</dbReference>
<dbReference type="GO" id="GO:0032456">
    <property type="term" value="P:endocytic recycling"/>
    <property type="evidence" value="ECO:0007669"/>
    <property type="project" value="TreeGrafter"/>
</dbReference>
<dbReference type="GeneTree" id="ENSGT00940000166336"/>
<dbReference type="InterPro" id="IPR037516">
    <property type="entry name" value="Tripartite_DENN"/>
</dbReference>
<dbReference type="InParanoid" id="A0A667YV82"/>
<dbReference type="GO" id="GO:0006897">
    <property type="term" value="P:endocytosis"/>
    <property type="evidence" value="ECO:0007669"/>
    <property type="project" value="TreeGrafter"/>
</dbReference>
<reference evidence="4" key="3">
    <citation type="submission" date="2025-09" db="UniProtKB">
        <authorList>
            <consortium name="Ensembl"/>
        </authorList>
    </citation>
    <scope>IDENTIFICATION</scope>
</reference>
<keyword evidence="2" id="KW-0732">Signal</keyword>
<protein>
    <submittedName>
        <fullName evidence="4">DENN domain containing 1C</fullName>
    </submittedName>
</protein>
<dbReference type="GO" id="GO:1901981">
    <property type="term" value="F:phosphatidylinositol phosphate binding"/>
    <property type="evidence" value="ECO:0007669"/>
    <property type="project" value="TreeGrafter"/>
</dbReference>
<dbReference type="InterPro" id="IPR001194">
    <property type="entry name" value="cDENN_dom"/>
</dbReference>
<reference evidence="4" key="1">
    <citation type="submission" date="2019-06" db="EMBL/GenBank/DDBJ databases">
        <authorList>
            <consortium name="Wellcome Sanger Institute Data Sharing"/>
        </authorList>
    </citation>
    <scope>NUCLEOTIDE SEQUENCE [LARGE SCALE GENOMIC DNA]</scope>
</reference>
<feature type="signal peptide" evidence="2">
    <location>
        <begin position="1"/>
        <end position="22"/>
    </location>
</feature>
<dbReference type="PANTHER" id="PTHR13196:SF25">
    <property type="entry name" value="DENN DOMAIN-CONTAINING PROTEIN 1C"/>
    <property type="match status" value="1"/>
</dbReference>
<dbReference type="GO" id="GO:0005829">
    <property type="term" value="C:cytosol"/>
    <property type="evidence" value="ECO:0007669"/>
    <property type="project" value="TreeGrafter"/>
</dbReference>
<accession>A0A667YV82</accession>
<sequence>MINSSVILVFFYFVCLVLCCFADPGVLFQFPEDFCDEVSTHVCSSLQCIIFTDVMSYWNDTVQHFTFVLTDLEGCQRFGFCRLTNSTQTCLCMLSYLPWFEVFYKLLNNLADYLTKGQVSFCMLSVCVSPGLSHPLIQCCFRLSPQVPYFIAPDPRSLPSIPESRNLTELIVAVDMSNLLQIYASMLFERRILIFASKLSTLTACVHALSAVIYPMYWQHIFIPILPPHLLDYCCAPMPYLIGVHSSLSEVESRGLEEVVILNVDTNTLETTFDDLKRIPSDVMSGLKVRLKRQAVSPGCGVAKAFLRAQALLFGGYRDAVQGDKVSNKSSK</sequence>
<dbReference type="GO" id="GO:0005085">
    <property type="term" value="F:guanyl-nucleotide exchange factor activity"/>
    <property type="evidence" value="ECO:0007669"/>
    <property type="project" value="UniProtKB-KW"/>
</dbReference>
<dbReference type="Gene3D" id="3.30.450.200">
    <property type="match status" value="1"/>
</dbReference>
<keyword evidence="5" id="KW-1185">Reference proteome</keyword>
<dbReference type="InterPro" id="IPR043153">
    <property type="entry name" value="DENN_C"/>
</dbReference>
<dbReference type="Gene3D" id="3.40.50.11500">
    <property type="match status" value="1"/>
</dbReference>
<dbReference type="InterPro" id="IPR040032">
    <property type="entry name" value="DENND1A/B/C"/>
</dbReference>
<dbReference type="AlphaFoldDB" id="A0A667YV82"/>
<feature type="domain" description="UDENN" evidence="3">
    <location>
        <begin position="6"/>
        <end position="332"/>
    </location>
</feature>
<evidence type="ECO:0000256" key="1">
    <source>
        <dbReference type="ARBA" id="ARBA00022658"/>
    </source>
</evidence>
<name>A0A667YV82_9TELE</name>
<proteinExistence type="predicted"/>
<organism evidence="4 5">
    <name type="scientific">Myripristis murdjan</name>
    <name type="common">pinecone soldierfish</name>
    <dbReference type="NCBI Taxonomy" id="586833"/>
    <lineage>
        <taxon>Eukaryota</taxon>
        <taxon>Metazoa</taxon>
        <taxon>Chordata</taxon>
        <taxon>Craniata</taxon>
        <taxon>Vertebrata</taxon>
        <taxon>Euteleostomi</taxon>
        <taxon>Actinopterygii</taxon>
        <taxon>Neopterygii</taxon>
        <taxon>Teleostei</taxon>
        <taxon>Neoteleostei</taxon>
        <taxon>Acanthomorphata</taxon>
        <taxon>Holocentriformes</taxon>
        <taxon>Holocentridae</taxon>
        <taxon>Myripristis</taxon>
    </lineage>
</organism>
<feature type="chain" id="PRO_5025682926" evidence="2">
    <location>
        <begin position="23"/>
        <end position="332"/>
    </location>
</feature>
<evidence type="ECO:0000259" key="3">
    <source>
        <dbReference type="PROSITE" id="PS50211"/>
    </source>
</evidence>
<evidence type="ECO:0000256" key="2">
    <source>
        <dbReference type="SAM" id="SignalP"/>
    </source>
</evidence>
<dbReference type="Proteomes" id="UP000472263">
    <property type="component" value="Chromosome 1"/>
</dbReference>
<dbReference type="Ensembl" id="ENSMMDT00005032490.1">
    <property type="protein sequence ID" value="ENSMMDP00005031772.1"/>
    <property type="gene ID" value="ENSMMDG00005014975.1"/>
</dbReference>
<evidence type="ECO:0000313" key="4">
    <source>
        <dbReference type="Ensembl" id="ENSMMDP00005031772.1"/>
    </source>
</evidence>
<dbReference type="FunFam" id="3.40.50.11500:FF:000001">
    <property type="entry name" value="Putative DENN domain-containing protein 1A"/>
    <property type="match status" value="1"/>
</dbReference>